<gene>
    <name evidence="4" type="ORF">GCM10009788_23010</name>
</gene>
<dbReference type="PRINTS" id="PR00385">
    <property type="entry name" value="P450"/>
</dbReference>
<reference evidence="4 5" key="1">
    <citation type="journal article" date="2019" name="Int. J. Syst. Evol. Microbiol.">
        <title>The Global Catalogue of Microorganisms (GCM) 10K type strain sequencing project: providing services to taxonomists for standard genome sequencing and annotation.</title>
        <authorList>
            <consortium name="The Broad Institute Genomics Platform"/>
            <consortium name="The Broad Institute Genome Sequencing Center for Infectious Disease"/>
            <person name="Wu L."/>
            <person name="Ma J."/>
        </authorList>
    </citation>
    <scope>NUCLEOTIDE SEQUENCE [LARGE SCALE GENOMIC DNA]</scope>
    <source>
        <strain evidence="4 5">JCM 14942</strain>
    </source>
</reference>
<dbReference type="InterPro" id="IPR017972">
    <property type="entry name" value="Cyt_P450_CS"/>
</dbReference>
<dbReference type="SUPFAM" id="SSF48264">
    <property type="entry name" value="Cytochrome P450"/>
    <property type="match status" value="1"/>
</dbReference>
<dbReference type="InterPro" id="IPR002397">
    <property type="entry name" value="Cyt_P450_B"/>
</dbReference>
<evidence type="ECO:0000256" key="1">
    <source>
        <dbReference type="ARBA" id="ARBA00010617"/>
    </source>
</evidence>
<proteinExistence type="inferred from homology"/>
<keyword evidence="2" id="KW-0349">Heme</keyword>
<accession>A0ABN2AH15</accession>
<dbReference type="PANTHER" id="PTHR46696:SF6">
    <property type="entry name" value="P450, PUTATIVE (EUROFUNG)-RELATED"/>
    <property type="match status" value="1"/>
</dbReference>
<comment type="caution">
    <text evidence="4">The sequence shown here is derived from an EMBL/GenBank/DDBJ whole genome shotgun (WGS) entry which is preliminary data.</text>
</comment>
<dbReference type="PRINTS" id="PR00359">
    <property type="entry name" value="BP450"/>
</dbReference>
<dbReference type="PROSITE" id="PS00086">
    <property type="entry name" value="CYTOCHROME_P450"/>
    <property type="match status" value="1"/>
</dbReference>
<dbReference type="InterPro" id="IPR036396">
    <property type="entry name" value="Cyt_P450_sf"/>
</dbReference>
<keyword evidence="2" id="KW-0408">Iron</keyword>
<comment type="similarity">
    <text evidence="1 2">Belongs to the cytochrome P450 family.</text>
</comment>
<dbReference type="EMBL" id="BAAAOR010000016">
    <property type="protein sequence ID" value="GAA1518343.1"/>
    <property type="molecule type" value="Genomic_DNA"/>
</dbReference>
<keyword evidence="5" id="KW-1185">Reference proteome</keyword>
<dbReference type="Pfam" id="PF00067">
    <property type="entry name" value="p450"/>
    <property type="match status" value="1"/>
</dbReference>
<dbReference type="Proteomes" id="UP001500842">
    <property type="component" value="Unassembled WGS sequence"/>
</dbReference>
<sequence>MIPASDEDTMTQTQAAGRHPEHSYFLDNTDPTLAPHLFATLKQVQETEPVAWSDAVGGFWMLTKYTDITAAANDWETYTVEEGHTIPSTGKSVMLPLAEVDPPMHTTWRRFLVPYFTPKTVATYRPIVERIVTEAFADLAERGSGDLSEVARRIPTSVISAVLGFTQDWAYISSITEEWMASTGDTAHPERAQRAAKAVEDVVREEVAARRGKPATDVLGEIMQAEVDGRPLSDDELLGLCIVFIVAGHGTTVDGITNTVHRLLAEPGLLASLQDDRDRVGAVIDESLRINPPVWNMGRTARRPAEVRGVAISPGEKVMLTFGAGNYDPEKFADPDVFDPDRPGVHGHLTFGFGRHRCIGEALAKLEMTVAVDYILDHFPDLELADGVTPRTHFTTYGLTNLPVRRGA</sequence>
<dbReference type="InterPro" id="IPR001128">
    <property type="entry name" value="Cyt_P450"/>
</dbReference>
<keyword evidence="2" id="KW-0479">Metal-binding</keyword>
<protein>
    <submittedName>
        <fullName evidence="4">Cytochrome P450</fullName>
    </submittedName>
</protein>
<feature type="region of interest" description="Disordered" evidence="3">
    <location>
        <begin position="1"/>
        <end position="25"/>
    </location>
</feature>
<organism evidence="4 5">
    <name type="scientific">Nocardioides humi</name>
    <dbReference type="NCBI Taxonomy" id="449461"/>
    <lineage>
        <taxon>Bacteria</taxon>
        <taxon>Bacillati</taxon>
        <taxon>Actinomycetota</taxon>
        <taxon>Actinomycetes</taxon>
        <taxon>Propionibacteriales</taxon>
        <taxon>Nocardioidaceae</taxon>
        <taxon>Nocardioides</taxon>
    </lineage>
</organism>
<evidence type="ECO:0000256" key="2">
    <source>
        <dbReference type="RuleBase" id="RU000461"/>
    </source>
</evidence>
<evidence type="ECO:0000313" key="5">
    <source>
        <dbReference type="Proteomes" id="UP001500842"/>
    </source>
</evidence>
<evidence type="ECO:0000313" key="4">
    <source>
        <dbReference type="EMBL" id="GAA1518343.1"/>
    </source>
</evidence>
<keyword evidence="2" id="KW-0560">Oxidoreductase</keyword>
<name>A0ABN2AH15_9ACTN</name>
<dbReference type="PANTHER" id="PTHR46696">
    <property type="entry name" value="P450, PUTATIVE (EUROFUNG)-RELATED"/>
    <property type="match status" value="1"/>
</dbReference>
<keyword evidence="2" id="KW-0503">Monooxygenase</keyword>
<dbReference type="Gene3D" id="1.10.630.10">
    <property type="entry name" value="Cytochrome P450"/>
    <property type="match status" value="1"/>
</dbReference>
<evidence type="ECO:0000256" key="3">
    <source>
        <dbReference type="SAM" id="MobiDB-lite"/>
    </source>
</evidence>